<comment type="caution">
    <text evidence="3">The sequence shown here is derived from an EMBL/GenBank/DDBJ whole genome shotgun (WGS) entry which is preliminary data.</text>
</comment>
<keyword evidence="1" id="KW-0175">Coiled coil</keyword>
<evidence type="ECO:0000313" key="4">
    <source>
        <dbReference type="Proteomes" id="UP001221142"/>
    </source>
</evidence>
<evidence type="ECO:0000256" key="2">
    <source>
        <dbReference type="SAM" id="MobiDB-lite"/>
    </source>
</evidence>
<feature type="region of interest" description="Disordered" evidence="2">
    <location>
        <begin position="168"/>
        <end position="216"/>
    </location>
</feature>
<sequence>MATADVSQVLAQRMLQGWVLLDETCPNCHRIPLMRSPKAATPVVLFCASCDAGPESVRPPTAESVSSSSHFSRASTPPTEVSSALSSPVFAPPPVTEESRRRAEQSDIASAEIGRRLLKGYAMLGEICPSDSCFGVPLVRPPKPGGEKDPRKECVICGTVYHTEMVSGAERLVSEKPDDAPSAPSKGKNREVETEVVEEEESPPEPSKPLKLQTVQQPLISSAPSSLLSALDESANQLESTLRGLSSRLAALTSKDPSSIGAVADAISKVVQALHQVKSLQHAEKNT</sequence>
<evidence type="ECO:0000313" key="3">
    <source>
        <dbReference type="EMBL" id="KAJ7638736.1"/>
    </source>
</evidence>
<gene>
    <name evidence="3" type="ORF">FB45DRAFT_410623</name>
</gene>
<feature type="compositionally biased region" description="Acidic residues" evidence="2">
    <location>
        <begin position="194"/>
        <end position="203"/>
    </location>
</feature>
<protein>
    <recommendedName>
        <fullName evidence="5">Sjogrens syndrome scleroderma autoantigen 1 family protein</fullName>
    </recommendedName>
</protein>
<dbReference type="PANTHER" id="PTHR16537:SF1">
    <property type="entry name" value="PROTEIN ZNRD2"/>
    <property type="match status" value="1"/>
</dbReference>
<feature type="compositionally biased region" description="Low complexity" evidence="2">
    <location>
        <begin position="64"/>
        <end position="75"/>
    </location>
</feature>
<organism evidence="3 4">
    <name type="scientific">Roridomyces roridus</name>
    <dbReference type="NCBI Taxonomy" id="1738132"/>
    <lineage>
        <taxon>Eukaryota</taxon>
        <taxon>Fungi</taxon>
        <taxon>Dikarya</taxon>
        <taxon>Basidiomycota</taxon>
        <taxon>Agaricomycotina</taxon>
        <taxon>Agaricomycetes</taxon>
        <taxon>Agaricomycetidae</taxon>
        <taxon>Agaricales</taxon>
        <taxon>Marasmiineae</taxon>
        <taxon>Mycenaceae</taxon>
        <taxon>Roridomyces</taxon>
    </lineage>
</organism>
<feature type="coiled-coil region" evidence="1">
    <location>
        <begin position="228"/>
        <end position="255"/>
    </location>
</feature>
<dbReference type="PANTHER" id="PTHR16537">
    <property type="entry name" value="SJOEGREN SYNDROME/SCLERODERMA AUTOANTIGEN 1"/>
    <property type="match status" value="1"/>
</dbReference>
<dbReference type="EMBL" id="JARKIF010000005">
    <property type="protein sequence ID" value="KAJ7638736.1"/>
    <property type="molecule type" value="Genomic_DNA"/>
</dbReference>
<proteinExistence type="predicted"/>
<evidence type="ECO:0008006" key="5">
    <source>
        <dbReference type="Google" id="ProtNLM"/>
    </source>
</evidence>
<name>A0AAD7C4K1_9AGAR</name>
<dbReference type="InterPro" id="IPR009563">
    <property type="entry name" value="SSSCA1"/>
</dbReference>
<feature type="region of interest" description="Disordered" evidence="2">
    <location>
        <begin position="57"/>
        <end position="107"/>
    </location>
</feature>
<dbReference type="Pfam" id="PF06677">
    <property type="entry name" value="Auto_anti-p27"/>
    <property type="match status" value="2"/>
</dbReference>
<evidence type="ECO:0000256" key="1">
    <source>
        <dbReference type="SAM" id="Coils"/>
    </source>
</evidence>
<accession>A0AAD7C4K1</accession>
<keyword evidence="4" id="KW-1185">Reference proteome</keyword>
<reference evidence="3" key="1">
    <citation type="submission" date="2023-03" db="EMBL/GenBank/DDBJ databases">
        <title>Massive genome expansion in bonnet fungi (Mycena s.s.) driven by repeated elements and novel gene families across ecological guilds.</title>
        <authorList>
            <consortium name="Lawrence Berkeley National Laboratory"/>
            <person name="Harder C.B."/>
            <person name="Miyauchi S."/>
            <person name="Viragh M."/>
            <person name="Kuo A."/>
            <person name="Thoen E."/>
            <person name="Andreopoulos B."/>
            <person name="Lu D."/>
            <person name="Skrede I."/>
            <person name="Drula E."/>
            <person name="Henrissat B."/>
            <person name="Morin E."/>
            <person name="Kohler A."/>
            <person name="Barry K."/>
            <person name="LaButti K."/>
            <person name="Morin E."/>
            <person name="Salamov A."/>
            <person name="Lipzen A."/>
            <person name="Mereny Z."/>
            <person name="Hegedus B."/>
            <person name="Baldrian P."/>
            <person name="Stursova M."/>
            <person name="Weitz H."/>
            <person name="Taylor A."/>
            <person name="Grigoriev I.V."/>
            <person name="Nagy L.G."/>
            <person name="Martin F."/>
            <person name="Kauserud H."/>
        </authorList>
    </citation>
    <scope>NUCLEOTIDE SEQUENCE</scope>
    <source>
        <strain evidence="3">9284</strain>
    </source>
</reference>
<dbReference type="InterPro" id="IPR051888">
    <property type="entry name" value="UPF0148_domain"/>
</dbReference>
<dbReference type="AlphaFoldDB" id="A0AAD7C4K1"/>
<feature type="compositionally biased region" description="Polar residues" evidence="2">
    <location>
        <begin position="76"/>
        <end position="86"/>
    </location>
</feature>
<dbReference type="Proteomes" id="UP001221142">
    <property type="component" value="Unassembled WGS sequence"/>
</dbReference>